<dbReference type="RefSeq" id="WP_369312991.1">
    <property type="nucleotide sequence ID" value="NZ_JBEHZE010000001.1"/>
</dbReference>
<keyword evidence="13" id="KW-1185">Reference proteome</keyword>
<dbReference type="InterPro" id="IPR010917">
    <property type="entry name" value="TonB_rcpt_CS"/>
</dbReference>
<dbReference type="EMBL" id="JBEHZE010000001">
    <property type="protein sequence ID" value="MEX6633054.1"/>
    <property type="molecule type" value="Genomic_DNA"/>
</dbReference>
<evidence type="ECO:0000256" key="9">
    <source>
        <dbReference type="ARBA" id="ARBA00023136"/>
    </source>
</evidence>
<reference evidence="12 13" key="1">
    <citation type="submission" date="2024-05" db="EMBL/GenBank/DDBJ databases">
        <title>Three bacterial strains, DH-69, EH-24, and ECK-19 isolated from coastal sediments.</title>
        <authorList>
            <person name="Ye Y.-Q."/>
            <person name="Du Z.-J."/>
        </authorList>
    </citation>
    <scope>NUCLEOTIDE SEQUENCE [LARGE SCALE GENOMIC DNA]</scope>
    <source>
        <strain evidence="12 13">ECK-19</strain>
    </source>
</reference>
<keyword evidence="9" id="KW-0472">Membrane</keyword>
<dbReference type="SUPFAM" id="SSF56935">
    <property type="entry name" value="Porins"/>
    <property type="match status" value="1"/>
</dbReference>
<evidence type="ECO:0000256" key="7">
    <source>
        <dbReference type="ARBA" id="ARBA00023065"/>
    </source>
</evidence>
<protein>
    <submittedName>
        <fullName evidence="12">TonB-dependent receptor</fullName>
    </submittedName>
</protein>
<dbReference type="InterPro" id="IPR036942">
    <property type="entry name" value="Beta-barrel_TonB_sf"/>
</dbReference>
<accession>A0ABV3Z2P0</accession>
<keyword evidence="2" id="KW-0813">Transport</keyword>
<evidence type="ECO:0000256" key="10">
    <source>
        <dbReference type="ARBA" id="ARBA00023237"/>
    </source>
</evidence>
<dbReference type="InterPro" id="IPR000531">
    <property type="entry name" value="Beta-barrel_TonB"/>
</dbReference>
<evidence type="ECO:0000256" key="2">
    <source>
        <dbReference type="ARBA" id="ARBA00022448"/>
    </source>
</evidence>
<name>A0ABV3Z2P0_9PROT</name>
<evidence type="ECO:0000256" key="5">
    <source>
        <dbReference type="ARBA" id="ARBA00022692"/>
    </source>
</evidence>
<keyword evidence="5" id="KW-0812">Transmembrane</keyword>
<keyword evidence="10" id="KW-0998">Cell outer membrane</keyword>
<dbReference type="PANTHER" id="PTHR32552:SF81">
    <property type="entry name" value="TONB-DEPENDENT OUTER MEMBRANE RECEPTOR"/>
    <property type="match status" value="1"/>
</dbReference>
<dbReference type="PANTHER" id="PTHR32552">
    <property type="entry name" value="FERRICHROME IRON RECEPTOR-RELATED"/>
    <property type="match status" value="1"/>
</dbReference>
<evidence type="ECO:0000259" key="11">
    <source>
        <dbReference type="Pfam" id="PF00593"/>
    </source>
</evidence>
<dbReference type="PROSITE" id="PS01156">
    <property type="entry name" value="TONB_DEPENDENT_REC_2"/>
    <property type="match status" value="1"/>
</dbReference>
<keyword evidence="6" id="KW-0408">Iron</keyword>
<keyword evidence="8" id="KW-0798">TonB box</keyword>
<organism evidence="12 13">
    <name type="scientific">Hyphococcus lacteus</name>
    <dbReference type="NCBI Taxonomy" id="3143536"/>
    <lineage>
        <taxon>Bacteria</taxon>
        <taxon>Pseudomonadati</taxon>
        <taxon>Pseudomonadota</taxon>
        <taxon>Alphaproteobacteria</taxon>
        <taxon>Parvularculales</taxon>
        <taxon>Parvularculaceae</taxon>
        <taxon>Hyphococcus</taxon>
    </lineage>
</organism>
<sequence length="325" mass="35367">MVYANLFGITSTNLSSLGPTGAFFLSTLGELPVAGSLKETRFSPDVKLVFDATDDLLLYASWARGYKSGGFDFRANNKLVSPTLNDAFQFGDEQATNYEIGGKLSLGSSAEINFAAFYTKFQDLQISIFDGVLGFNVGNAAAAEILGVEVDGRWAVTDFFTLSGSAAYTDFEFTDFLNGQCYFGRVPDVDLTGDGIPELCDYTGNSNQLVSEFQGVLTADLHYPVFNGYELSYVTDMFYTSEYDASSTYDPALVQDAYATLNMRIGIGPENGGWDLAFLAKNLTDKQVLQYGGDLPLAGSTFGAKSNYSFFSQGRTLWVQAQVKF</sequence>
<feature type="domain" description="TonB-dependent receptor-like beta-barrel" evidence="11">
    <location>
        <begin position="34"/>
        <end position="283"/>
    </location>
</feature>
<dbReference type="Proteomes" id="UP001560685">
    <property type="component" value="Unassembled WGS sequence"/>
</dbReference>
<evidence type="ECO:0000313" key="13">
    <source>
        <dbReference type="Proteomes" id="UP001560685"/>
    </source>
</evidence>
<keyword evidence="12" id="KW-0675">Receptor</keyword>
<evidence type="ECO:0000256" key="4">
    <source>
        <dbReference type="ARBA" id="ARBA00022496"/>
    </source>
</evidence>
<dbReference type="Pfam" id="PF00593">
    <property type="entry name" value="TonB_dep_Rec_b-barrel"/>
    <property type="match status" value="1"/>
</dbReference>
<dbReference type="InterPro" id="IPR039426">
    <property type="entry name" value="TonB-dep_rcpt-like"/>
</dbReference>
<evidence type="ECO:0000256" key="6">
    <source>
        <dbReference type="ARBA" id="ARBA00023004"/>
    </source>
</evidence>
<gene>
    <name evidence="12" type="ORF">ABFZ84_05775</name>
</gene>
<keyword evidence="4" id="KW-0410">Iron transport</keyword>
<evidence type="ECO:0000256" key="8">
    <source>
        <dbReference type="ARBA" id="ARBA00023077"/>
    </source>
</evidence>
<dbReference type="Gene3D" id="2.40.170.20">
    <property type="entry name" value="TonB-dependent receptor, beta-barrel domain"/>
    <property type="match status" value="1"/>
</dbReference>
<comment type="caution">
    <text evidence="12">The sequence shown here is derived from an EMBL/GenBank/DDBJ whole genome shotgun (WGS) entry which is preliminary data.</text>
</comment>
<comment type="subcellular location">
    <subcellularLocation>
        <location evidence="1">Cell outer membrane</location>
        <topology evidence="1">Multi-pass membrane protein</topology>
    </subcellularLocation>
</comment>
<evidence type="ECO:0000313" key="12">
    <source>
        <dbReference type="EMBL" id="MEX6633054.1"/>
    </source>
</evidence>
<proteinExistence type="predicted"/>
<keyword evidence="7" id="KW-0406">Ion transport</keyword>
<keyword evidence="3" id="KW-1134">Transmembrane beta strand</keyword>
<evidence type="ECO:0000256" key="3">
    <source>
        <dbReference type="ARBA" id="ARBA00022452"/>
    </source>
</evidence>
<evidence type="ECO:0000256" key="1">
    <source>
        <dbReference type="ARBA" id="ARBA00004571"/>
    </source>
</evidence>